<dbReference type="EMBL" id="JAEAOA010001258">
    <property type="protein sequence ID" value="KAK3602580.1"/>
    <property type="molecule type" value="Genomic_DNA"/>
</dbReference>
<reference evidence="1" key="2">
    <citation type="journal article" date="2021" name="Genome Biol. Evol.">
        <title>Developing a high-quality reference genome for a parasitic bivalve with doubly uniparental inheritance (Bivalvia: Unionida).</title>
        <authorList>
            <person name="Smith C.H."/>
        </authorList>
    </citation>
    <scope>NUCLEOTIDE SEQUENCE</scope>
    <source>
        <strain evidence="1">CHS0354</strain>
        <tissue evidence="1">Mantle</tissue>
    </source>
</reference>
<organism evidence="1 2">
    <name type="scientific">Potamilus streckersoni</name>
    <dbReference type="NCBI Taxonomy" id="2493646"/>
    <lineage>
        <taxon>Eukaryota</taxon>
        <taxon>Metazoa</taxon>
        <taxon>Spiralia</taxon>
        <taxon>Lophotrochozoa</taxon>
        <taxon>Mollusca</taxon>
        <taxon>Bivalvia</taxon>
        <taxon>Autobranchia</taxon>
        <taxon>Heteroconchia</taxon>
        <taxon>Palaeoheterodonta</taxon>
        <taxon>Unionida</taxon>
        <taxon>Unionoidea</taxon>
        <taxon>Unionidae</taxon>
        <taxon>Ambleminae</taxon>
        <taxon>Lampsilini</taxon>
        <taxon>Potamilus</taxon>
    </lineage>
</organism>
<keyword evidence="2" id="KW-1185">Reference proteome</keyword>
<reference evidence="1" key="1">
    <citation type="journal article" date="2021" name="Genome Biol. Evol.">
        <title>A High-Quality Reference Genome for a Parasitic Bivalve with Doubly Uniparental Inheritance (Bivalvia: Unionida).</title>
        <authorList>
            <person name="Smith C.H."/>
        </authorList>
    </citation>
    <scope>NUCLEOTIDE SEQUENCE</scope>
    <source>
        <strain evidence="1">CHS0354</strain>
    </source>
</reference>
<name>A0AAE0W710_9BIVA</name>
<evidence type="ECO:0000313" key="2">
    <source>
        <dbReference type="Proteomes" id="UP001195483"/>
    </source>
</evidence>
<reference evidence="1" key="3">
    <citation type="submission" date="2023-05" db="EMBL/GenBank/DDBJ databases">
        <authorList>
            <person name="Smith C.H."/>
        </authorList>
    </citation>
    <scope>NUCLEOTIDE SEQUENCE</scope>
    <source>
        <strain evidence="1">CHS0354</strain>
        <tissue evidence="1">Mantle</tissue>
    </source>
</reference>
<proteinExistence type="predicted"/>
<evidence type="ECO:0000313" key="1">
    <source>
        <dbReference type="EMBL" id="KAK3602580.1"/>
    </source>
</evidence>
<accession>A0AAE0W710</accession>
<protein>
    <submittedName>
        <fullName evidence="1">Uncharacterized protein</fullName>
    </submittedName>
</protein>
<sequence>MSSFNSTLTDSEFPSALVLVLFRFLNSEDARSTVVNQASVFVRTEEKSFLRGLNDFIGPCNLTLKNNYK</sequence>
<gene>
    <name evidence="1" type="ORF">CHS0354_020643</name>
</gene>
<dbReference type="Proteomes" id="UP001195483">
    <property type="component" value="Unassembled WGS sequence"/>
</dbReference>
<dbReference type="AlphaFoldDB" id="A0AAE0W710"/>
<comment type="caution">
    <text evidence="1">The sequence shown here is derived from an EMBL/GenBank/DDBJ whole genome shotgun (WGS) entry which is preliminary data.</text>
</comment>